<dbReference type="SUPFAM" id="SSF50156">
    <property type="entry name" value="PDZ domain-like"/>
    <property type="match status" value="1"/>
</dbReference>
<reference evidence="7" key="1">
    <citation type="submission" date="2020-10" db="EMBL/GenBank/DDBJ databases">
        <authorList>
            <person name="Gilroy R."/>
        </authorList>
    </citation>
    <scope>NUCLEOTIDE SEQUENCE</scope>
    <source>
        <strain evidence="7">G3-3990</strain>
    </source>
</reference>
<dbReference type="Pfam" id="PF03572">
    <property type="entry name" value="Peptidase_S41"/>
    <property type="match status" value="1"/>
</dbReference>
<dbReference type="GO" id="GO:0030288">
    <property type="term" value="C:outer membrane-bounded periplasmic space"/>
    <property type="evidence" value="ECO:0007669"/>
    <property type="project" value="TreeGrafter"/>
</dbReference>
<dbReference type="GO" id="GO:0004175">
    <property type="term" value="F:endopeptidase activity"/>
    <property type="evidence" value="ECO:0007669"/>
    <property type="project" value="TreeGrafter"/>
</dbReference>
<dbReference type="GO" id="GO:0008236">
    <property type="term" value="F:serine-type peptidase activity"/>
    <property type="evidence" value="ECO:0007669"/>
    <property type="project" value="UniProtKB-KW"/>
</dbReference>
<dbReference type="InterPro" id="IPR036034">
    <property type="entry name" value="PDZ_sf"/>
</dbReference>
<dbReference type="CDD" id="cd06782">
    <property type="entry name" value="cpPDZ_CPP-like"/>
    <property type="match status" value="1"/>
</dbReference>
<dbReference type="InterPro" id="IPR004447">
    <property type="entry name" value="Peptidase_S41A"/>
</dbReference>
<dbReference type="Gene3D" id="3.30.750.44">
    <property type="match status" value="1"/>
</dbReference>
<dbReference type="InterPro" id="IPR005151">
    <property type="entry name" value="Tail-specific_protease"/>
</dbReference>
<keyword evidence="2 5" id="KW-0645">Protease</keyword>
<dbReference type="EMBL" id="JADIMG010000002">
    <property type="protein sequence ID" value="MBO8458742.1"/>
    <property type="molecule type" value="Genomic_DNA"/>
</dbReference>
<name>A0A9D9HRN4_9BACT</name>
<dbReference type="Proteomes" id="UP000823641">
    <property type="component" value="Unassembled WGS sequence"/>
</dbReference>
<dbReference type="InterPro" id="IPR001478">
    <property type="entry name" value="PDZ"/>
</dbReference>
<dbReference type="NCBIfam" id="TIGR00225">
    <property type="entry name" value="prc"/>
    <property type="match status" value="1"/>
</dbReference>
<evidence type="ECO:0000256" key="3">
    <source>
        <dbReference type="ARBA" id="ARBA00022801"/>
    </source>
</evidence>
<organism evidence="7 8">
    <name type="scientific">Candidatus Gallipaludibacter merdavium</name>
    <dbReference type="NCBI Taxonomy" id="2840839"/>
    <lineage>
        <taxon>Bacteria</taxon>
        <taxon>Pseudomonadati</taxon>
        <taxon>Bacteroidota</taxon>
        <taxon>Bacteroidia</taxon>
        <taxon>Bacteroidales</taxon>
        <taxon>Candidatus Gallipaludibacter</taxon>
    </lineage>
</organism>
<gene>
    <name evidence="7" type="ORF">IAA73_00170</name>
</gene>
<dbReference type="InterPro" id="IPR041489">
    <property type="entry name" value="PDZ_6"/>
</dbReference>
<keyword evidence="4 5" id="KW-0720">Serine protease</keyword>
<protein>
    <submittedName>
        <fullName evidence="7">S41 family peptidase</fullName>
    </submittedName>
</protein>
<keyword evidence="3 5" id="KW-0378">Hydrolase</keyword>
<dbReference type="Gene3D" id="2.30.42.10">
    <property type="match status" value="1"/>
</dbReference>
<dbReference type="GO" id="GO:0007165">
    <property type="term" value="P:signal transduction"/>
    <property type="evidence" value="ECO:0007669"/>
    <property type="project" value="TreeGrafter"/>
</dbReference>
<reference evidence="7" key="2">
    <citation type="journal article" date="2021" name="PeerJ">
        <title>Extensive microbial diversity within the chicken gut microbiome revealed by metagenomics and culture.</title>
        <authorList>
            <person name="Gilroy R."/>
            <person name="Ravi A."/>
            <person name="Getino M."/>
            <person name="Pursley I."/>
            <person name="Horton D.L."/>
            <person name="Alikhan N.F."/>
            <person name="Baker D."/>
            <person name="Gharbi K."/>
            <person name="Hall N."/>
            <person name="Watson M."/>
            <person name="Adriaenssens E.M."/>
            <person name="Foster-Nyarko E."/>
            <person name="Jarju S."/>
            <person name="Secka A."/>
            <person name="Antonio M."/>
            <person name="Oren A."/>
            <person name="Chaudhuri R.R."/>
            <person name="La Ragione R."/>
            <person name="Hildebrand F."/>
            <person name="Pallen M.J."/>
        </authorList>
    </citation>
    <scope>NUCLEOTIDE SEQUENCE</scope>
    <source>
        <strain evidence="7">G3-3990</strain>
    </source>
</reference>
<evidence type="ECO:0000259" key="6">
    <source>
        <dbReference type="PROSITE" id="PS50106"/>
    </source>
</evidence>
<dbReference type="CDD" id="cd07560">
    <property type="entry name" value="Peptidase_S41_CPP"/>
    <property type="match status" value="1"/>
</dbReference>
<proteinExistence type="inferred from homology"/>
<dbReference type="AlphaFoldDB" id="A0A9D9HRN4"/>
<dbReference type="SMART" id="SM00245">
    <property type="entry name" value="TSPc"/>
    <property type="match status" value="1"/>
</dbReference>
<dbReference type="PANTHER" id="PTHR32060">
    <property type="entry name" value="TAIL-SPECIFIC PROTEASE"/>
    <property type="match status" value="1"/>
</dbReference>
<comment type="caution">
    <text evidence="7">The sequence shown here is derived from an EMBL/GenBank/DDBJ whole genome shotgun (WGS) entry which is preliminary data.</text>
</comment>
<dbReference type="Gene3D" id="3.90.226.10">
    <property type="entry name" value="2-enoyl-CoA Hydratase, Chain A, domain 1"/>
    <property type="match status" value="1"/>
</dbReference>
<dbReference type="PROSITE" id="PS50106">
    <property type="entry name" value="PDZ"/>
    <property type="match status" value="1"/>
</dbReference>
<evidence type="ECO:0000313" key="7">
    <source>
        <dbReference type="EMBL" id="MBO8458742.1"/>
    </source>
</evidence>
<evidence type="ECO:0000256" key="5">
    <source>
        <dbReference type="RuleBase" id="RU004404"/>
    </source>
</evidence>
<feature type="domain" description="PDZ" evidence="6">
    <location>
        <begin position="82"/>
        <end position="173"/>
    </location>
</feature>
<sequence length="547" mass="61768">MKRIIYIATLILLPWVVFAQSEQKHSRIEKNLSIYNDILRLLDIMYVDTLNYDKLMTTSINSCLNSLDPYTVYIPEEDTEDLTFMTTGTYGGIGALIVQRDEDVMISEPYEGMPAQKAGLKAGDLLLKIDGESARGKSTAEVSAMLRGVPHDKISIVVKRRGEKKNLTFEFEREKIQINPVSYAGCVAPGIGYIKLTEFTENAASEFKNGVKDMVNQDQINSLIIDLRDNGGGIIEEAVKILSMFVPKGTEVVSTKGKIPQVETSYKTLTDPLFPDMKVAVLVNRFSASAAEIVAGVFQDLDRGVLIGERTFGKGLVQNIRPLSYGGNLKLTTAKYYIPSGRCIQAIDYSHRNEDGSVGRVPDSLTTVFLTKRGREVRDGGGVSPDIEVKQPEGINICYYLFVENMFFDYATEYCQRHPSIAPAQEFTLTDEDFADFEAFLTKKEFTYQTQTASYLESLKDLIKFEQLDSIAANELKALEEIIKPNISEELKRNRKEIEEMLGSEIIKRYYYQKGDIIYTLRTNKDFSEAKELLNDEKRYKKILNMN</sequence>
<dbReference type="Pfam" id="PF17820">
    <property type="entry name" value="PDZ_6"/>
    <property type="match status" value="1"/>
</dbReference>
<dbReference type="SUPFAM" id="SSF52096">
    <property type="entry name" value="ClpP/crotonase"/>
    <property type="match status" value="1"/>
</dbReference>
<evidence type="ECO:0000313" key="8">
    <source>
        <dbReference type="Proteomes" id="UP000823641"/>
    </source>
</evidence>
<evidence type="ECO:0000256" key="1">
    <source>
        <dbReference type="ARBA" id="ARBA00009179"/>
    </source>
</evidence>
<comment type="similarity">
    <text evidence="1 5">Belongs to the peptidase S41A family.</text>
</comment>
<accession>A0A9D9HRN4</accession>
<dbReference type="SMART" id="SM00228">
    <property type="entry name" value="PDZ"/>
    <property type="match status" value="1"/>
</dbReference>
<dbReference type="InterPro" id="IPR029045">
    <property type="entry name" value="ClpP/crotonase-like_dom_sf"/>
</dbReference>
<evidence type="ECO:0000256" key="4">
    <source>
        <dbReference type="ARBA" id="ARBA00022825"/>
    </source>
</evidence>
<dbReference type="PANTHER" id="PTHR32060:SF30">
    <property type="entry name" value="CARBOXY-TERMINAL PROCESSING PROTEASE CTPA"/>
    <property type="match status" value="1"/>
</dbReference>
<evidence type="ECO:0000256" key="2">
    <source>
        <dbReference type="ARBA" id="ARBA00022670"/>
    </source>
</evidence>
<dbReference type="GO" id="GO:0006508">
    <property type="term" value="P:proteolysis"/>
    <property type="evidence" value="ECO:0007669"/>
    <property type="project" value="UniProtKB-KW"/>
</dbReference>